<evidence type="ECO:0000313" key="3">
    <source>
        <dbReference type="EMBL" id="CAH2041775.1"/>
    </source>
</evidence>
<gene>
    <name evidence="3" type="ORF">IPOD504_LOCUS3401</name>
</gene>
<sequence>MRFAVCVSFVVLAAAVHAELTKGTTSKTEKRALTEGNAGLRKRAPALPSVSSSANAGVEYADTKQPLPDKSPSQQIYATPSPQITKISDLLAAQGPSFQAAIANQLFAPLPAYQPRAGAPTYEVSAPVPSQLAYSEHRIGYQNPNAIQYNPQDYNIKLPRQPEYTQQQLLAQPQQIFNQQPQIQQIYQQIPPTNYQPQTTQYNQLQPTPYNQLQPTPYNQLQPTPYNQLQPTAHNQLQPIQYSPQIFKQLESQQLQGLQYQQPARPLFPDNQQNLLPAQYNLAPQQYYEPQQQYQQQAYAQEPIQNVQIPQPAAAYPRQEETQQRIISQPAQNQIYEKQQFVAQNYQTQPQGPVSFTSFQHNQLNPSIIHHPFHQQQAQSSQAQEVSLGNAGQERQPSYFRQGPQLQQLQSQVQPQYQPAQQNRYPKHEAGSAQAPAPTFPAVQYFGKYAQSIFNKAQH</sequence>
<feature type="compositionally biased region" description="Low complexity" evidence="1">
    <location>
        <begin position="375"/>
        <end position="384"/>
    </location>
</feature>
<keyword evidence="2" id="KW-0732">Signal</keyword>
<reference evidence="3" key="1">
    <citation type="submission" date="2022-03" db="EMBL/GenBank/DDBJ databases">
        <authorList>
            <person name="Martin H S."/>
        </authorList>
    </citation>
    <scope>NUCLEOTIDE SEQUENCE</scope>
</reference>
<feature type="signal peptide" evidence="2">
    <location>
        <begin position="1"/>
        <end position="18"/>
    </location>
</feature>
<feature type="region of interest" description="Disordered" evidence="1">
    <location>
        <begin position="373"/>
        <end position="436"/>
    </location>
</feature>
<feature type="chain" id="PRO_5046569596" evidence="2">
    <location>
        <begin position="19"/>
        <end position="459"/>
    </location>
</feature>
<accession>A0ABN8HV20</accession>
<evidence type="ECO:0000256" key="2">
    <source>
        <dbReference type="SAM" id="SignalP"/>
    </source>
</evidence>
<feature type="region of interest" description="Disordered" evidence="1">
    <location>
        <begin position="23"/>
        <end position="54"/>
    </location>
</feature>
<feature type="compositionally biased region" description="Low complexity" evidence="1">
    <location>
        <begin position="402"/>
        <end position="422"/>
    </location>
</feature>
<proteinExistence type="predicted"/>
<organism evidence="3 4">
    <name type="scientific">Iphiclides podalirius</name>
    <name type="common">scarce swallowtail</name>
    <dbReference type="NCBI Taxonomy" id="110791"/>
    <lineage>
        <taxon>Eukaryota</taxon>
        <taxon>Metazoa</taxon>
        <taxon>Ecdysozoa</taxon>
        <taxon>Arthropoda</taxon>
        <taxon>Hexapoda</taxon>
        <taxon>Insecta</taxon>
        <taxon>Pterygota</taxon>
        <taxon>Neoptera</taxon>
        <taxon>Endopterygota</taxon>
        <taxon>Lepidoptera</taxon>
        <taxon>Glossata</taxon>
        <taxon>Ditrysia</taxon>
        <taxon>Papilionoidea</taxon>
        <taxon>Papilionidae</taxon>
        <taxon>Papilioninae</taxon>
        <taxon>Iphiclides</taxon>
    </lineage>
</organism>
<dbReference type="Proteomes" id="UP000837857">
    <property type="component" value="Chromosome 13"/>
</dbReference>
<protein>
    <submittedName>
        <fullName evidence="3">Uncharacterized protein</fullName>
    </submittedName>
</protein>
<dbReference type="EMBL" id="OW152825">
    <property type="protein sequence ID" value="CAH2041775.1"/>
    <property type="molecule type" value="Genomic_DNA"/>
</dbReference>
<name>A0ABN8HV20_9NEOP</name>
<evidence type="ECO:0000313" key="4">
    <source>
        <dbReference type="Proteomes" id="UP000837857"/>
    </source>
</evidence>
<keyword evidence="4" id="KW-1185">Reference proteome</keyword>
<evidence type="ECO:0000256" key="1">
    <source>
        <dbReference type="SAM" id="MobiDB-lite"/>
    </source>
</evidence>
<feature type="non-terminal residue" evidence="3">
    <location>
        <position position="459"/>
    </location>
</feature>